<sequence>MLFKLIQNEWMKLFNRTSTYVMCGLLVVGVMATAVYTFYNQADQELPGKEQWQAELIQQNEEYSEQEATTNNYYIESNAINQQAINTYRLENDISPYETENVWGYMDTNMDLVQLIGVLVIIVGASIVSLEFKNGTIKLLLVRSASRTQILMAKFITTILFGLYLLTLLFVLSFAIGGLLFGFGGSATHISASHGDVYEWPRILYLGINYLTSSISLLMLAAFAFMVSTIFRSDAIAIAISVMLMFVGTTATNILALLTDWAKFSLFANTNLNAYFSGGPMVEGMTLQFSIIMLVVYLFVFLFLSFIFFKRRDVSI</sequence>
<feature type="transmembrane region" description="Helical" evidence="1">
    <location>
        <begin position="151"/>
        <end position="183"/>
    </location>
</feature>
<proteinExistence type="predicted"/>
<comment type="caution">
    <text evidence="2">The sequence shown here is derived from an EMBL/GenBank/DDBJ whole genome shotgun (WGS) entry which is preliminary data.</text>
</comment>
<dbReference type="PANTHER" id="PTHR37305">
    <property type="entry name" value="INTEGRAL MEMBRANE PROTEIN-RELATED"/>
    <property type="match status" value="1"/>
</dbReference>
<name>A0ABW3ZSB1_9BACI</name>
<keyword evidence="1" id="KW-0812">Transmembrane</keyword>
<keyword evidence="1" id="KW-1133">Transmembrane helix</keyword>
<feature type="transmembrane region" description="Helical" evidence="1">
    <location>
        <begin position="235"/>
        <end position="258"/>
    </location>
</feature>
<feature type="transmembrane region" description="Helical" evidence="1">
    <location>
        <begin position="287"/>
        <end position="309"/>
    </location>
</feature>
<dbReference type="Pfam" id="PF12679">
    <property type="entry name" value="ABC2_membrane_2"/>
    <property type="match status" value="1"/>
</dbReference>
<feature type="transmembrane region" description="Helical" evidence="1">
    <location>
        <begin position="203"/>
        <end position="228"/>
    </location>
</feature>
<evidence type="ECO:0000256" key="1">
    <source>
        <dbReference type="SAM" id="Phobius"/>
    </source>
</evidence>
<dbReference type="PANTHER" id="PTHR37305:SF1">
    <property type="entry name" value="MEMBRANE PROTEIN"/>
    <property type="match status" value="1"/>
</dbReference>
<gene>
    <name evidence="2" type="ORF">ACFQ4A_06120</name>
</gene>
<protein>
    <submittedName>
        <fullName evidence="2">ABC transporter permease subunit</fullName>
    </submittedName>
</protein>
<keyword evidence="3" id="KW-1185">Reference proteome</keyword>
<reference evidence="3" key="1">
    <citation type="journal article" date="2019" name="Int. J. Syst. Evol. Microbiol.">
        <title>The Global Catalogue of Microorganisms (GCM) 10K type strain sequencing project: providing services to taxonomists for standard genome sequencing and annotation.</title>
        <authorList>
            <consortium name="The Broad Institute Genomics Platform"/>
            <consortium name="The Broad Institute Genome Sequencing Center for Infectious Disease"/>
            <person name="Wu L."/>
            <person name="Ma J."/>
        </authorList>
    </citation>
    <scope>NUCLEOTIDE SEQUENCE [LARGE SCALE GENOMIC DNA]</scope>
    <source>
        <strain evidence="3">CCUG 54822</strain>
    </source>
</reference>
<dbReference type="RefSeq" id="WP_382398634.1">
    <property type="nucleotide sequence ID" value="NZ_JBHTNH010000008.1"/>
</dbReference>
<organism evidence="2 3">
    <name type="scientific">Lentibacillus salinarum</name>
    <dbReference type="NCBI Taxonomy" id="446820"/>
    <lineage>
        <taxon>Bacteria</taxon>
        <taxon>Bacillati</taxon>
        <taxon>Bacillota</taxon>
        <taxon>Bacilli</taxon>
        <taxon>Bacillales</taxon>
        <taxon>Bacillaceae</taxon>
        <taxon>Lentibacillus</taxon>
    </lineage>
</organism>
<dbReference type="Proteomes" id="UP001597178">
    <property type="component" value="Unassembled WGS sequence"/>
</dbReference>
<accession>A0ABW3ZSB1</accession>
<dbReference type="EMBL" id="JBHTNH010000008">
    <property type="protein sequence ID" value="MFD1361245.1"/>
    <property type="molecule type" value="Genomic_DNA"/>
</dbReference>
<keyword evidence="1" id="KW-0472">Membrane</keyword>
<evidence type="ECO:0000313" key="3">
    <source>
        <dbReference type="Proteomes" id="UP001597178"/>
    </source>
</evidence>
<feature type="transmembrane region" description="Helical" evidence="1">
    <location>
        <begin position="20"/>
        <end position="39"/>
    </location>
</feature>
<feature type="transmembrane region" description="Helical" evidence="1">
    <location>
        <begin position="112"/>
        <end position="130"/>
    </location>
</feature>
<evidence type="ECO:0000313" key="2">
    <source>
        <dbReference type="EMBL" id="MFD1361245.1"/>
    </source>
</evidence>